<name>A0A482IQ10_9BURK</name>
<accession>A0A482IQ10</accession>
<reference evidence="1 2" key="1">
    <citation type="submission" date="2019-03" db="EMBL/GenBank/DDBJ databases">
        <title>Comparative insights into the high quality Complete genome sequence of highly metal resistant Cupriavidus metallidurans strain BS1 isolated from a gold-copper mine.</title>
        <authorList>
            <person name="Mazhar H.S."/>
            <person name="Rensing C."/>
        </authorList>
    </citation>
    <scope>NUCLEOTIDE SEQUENCE [LARGE SCALE GENOMIC DNA]</scope>
    <source>
        <strain evidence="1 2">BS1</strain>
    </source>
</reference>
<sequence>MSYPHEQRAVVQHVGGLPVTAQAKRVTSSTSSPSDARELVALRSELDELWRAIGNVAPSDTPADAYGVIERLDAQLRALSSRLDALEKNPHIDKVARDGNRSIRTEFNKFADDMLDLLKKALGRIEGIEAEVLKQRRTIDDTILSTARQHDAMTSIATWQTDAAMALLVNEARLYVAPH</sequence>
<organism evidence="1 2">
    <name type="scientific">Cupriavidus metallidurans</name>
    <dbReference type="NCBI Taxonomy" id="119219"/>
    <lineage>
        <taxon>Bacteria</taxon>
        <taxon>Pseudomonadati</taxon>
        <taxon>Pseudomonadota</taxon>
        <taxon>Betaproteobacteria</taxon>
        <taxon>Burkholderiales</taxon>
        <taxon>Burkholderiaceae</taxon>
        <taxon>Cupriavidus</taxon>
    </lineage>
</organism>
<gene>
    <name evidence="1" type="ORF">DDF84_005140</name>
</gene>
<evidence type="ECO:0000313" key="1">
    <source>
        <dbReference type="EMBL" id="QBP09189.1"/>
    </source>
</evidence>
<protein>
    <recommendedName>
        <fullName evidence="3">Chemotaxis protein</fullName>
    </recommendedName>
</protein>
<dbReference type="AlphaFoldDB" id="A0A482IQ10"/>
<dbReference type="RefSeq" id="WP_017515389.1">
    <property type="nucleotide sequence ID" value="NZ_CP037900.1"/>
</dbReference>
<evidence type="ECO:0000313" key="2">
    <source>
        <dbReference type="Proteomes" id="UP000253772"/>
    </source>
</evidence>
<dbReference type="EMBL" id="CP037900">
    <property type="protein sequence ID" value="QBP09189.1"/>
    <property type="molecule type" value="Genomic_DNA"/>
</dbReference>
<proteinExistence type="predicted"/>
<dbReference type="Proteomes" id="UP000253772">
    <property type="component" value="Chromosome c1"/>
</dbReference>
<evidence type="ECO:0008006" key="3">
    <source>
        <dbReference type="Google" id="ProtNLM"/>
    </source>
</evidence>